<evidence type="ECO:0000313" key="4">
    <source>
        <dbReference type="WBParaSite" id="GPUH_0001578801-mRNA-1"/>
    </source>
</evidence>
<accession>A0A183E475</accession>
<dbReference type="Pfam" id="PF08265">
    <property type="entry name" value="YL1_C"/>
    <property type="match status" value="1"/>
</dbReference>
<dbReference type="Pfam" id="PF05764">
    <property type="entry name" value="YL1"/>
    <property type="match status" value="1"/>
</dbReference>
<proteinExistence type="inferred from homology"/>
<dbReference type="GO" id="GO:0005634">
    <property type="term" value="C:nucleus"/>
    <property type="evidence" value="ECO:0007669"/>
    <property type="project" value="TreeGrafter"/>
</dbReference>
<dbReference type="PANTHER" id="PTHR13275:SF4">
    <property type="entry name" value="VACUOLAR PROTEIN SORTING-ASSOCIATED PROTEIN 72 HOMOLOG"/>
    <property type="match status" value="1"/>
</dbReference>
<protein>
    <recommendedName>
        <fullName evidence="2">Vacuolar protein sorting-associated protein 72 homolog</fullName>
    </recommendedName>
</protein>
<evidence type="ECO:0000256" key="2">
    <source>
        <dbReference type="ARBA" id="ARBA00020000"/>
    </source>
</evidence>
<evidence type="ECO:0000256" key="1">
    <source>
        <dbReference type="ARBA" id="ARBA00006832"/>
    </source>
</evidence>
<reference evidence="4" key="1">
    <citation type="submission" date="2016-06" db="UniProtKB">
        <authorList>
            <consortium name="WormBaseParasite"/>
        </authorList>
    </citation>
    <scope>IDENTIFICATION</scope>
</reference>
<sequence>LQEPKLGASGEAKRALLQKNKKWVMARMGCLMAPANTVTPETQAQYLEEAKETERKNTASLKKYEQFELEKKKKNEKTNVIRKVQPPYVRIVDGPNGKWMIKLLCSVTSRPAKYKDPLTDLPYATPGAFKLIREKYTEFLKKKGIDYGNVED</sequence>
<evidence type="ECO:0000259" key="3">
    <source>
        <dbReference type="SMART" id="SM00993"/>
    </source>
</evidence>
<dbReference type="InterPro" id="IPR013272">
    <property type="entry name" value="Vps72/YL1_C"/>
</dbReference>
<name>A0A183E475_9BILA</name>
<dbReference type="AlphaFoldDB" id="A0A183E475"/>
<organism evidence="4">
    <name type="scientific">Gongylonema pulchrum</name>
    <dbReference type="NCBI Taxonomy" id="637853"/>
    <lineage>
        <taxon>Eukaryota</taxon>
        <taxon>Metazoa</taxon>
        <taxon>Ecdysozoa</taxon>
        <taxon>Nematoda</taxon>
        <taxon>Chromadorea</taxon>
        <taxon>Rhabditida</taxon>
        <taxon>Spirurina</taxon>
        <taxon>Spiruromorpha</taxon>
        <taxon>Spiruroidea</taxon>
        <taxon>Gongylonematidae</taxon>
        <taxon>Gongylonema</taxon>
    </lineage>
</organism>
<comment type="similarity">
    <text evidence="1">Belongs to the VPS72/YL1 family.</text>
</comment>
<dbReference type="SMART" id="SM00993">
    <property type="entry name" value="YL1_C"/>
    <property type="match status" value="1"/>
</dbReference>
<feature type="domain" description="Vps72/YL1 C-terminal" evidence="3">
    <location>
        <begin position="103"/>
        <end position="132"/>
    </location>
</feature>
<dbReference type="PANTHER" id="PTHR13275">
    <property type="entry name" value="YL-1 PROTEIN TRANSCRIPTION FACTOR-LIKE 1"/>
    <property type="match status" value="1"/>
</dbReference>
<dbReference type="InterPro" id="IPR046757">
    <property type="entry name" value="YL1_N"/>
</dbReference>
<dbReference type="WBParaSite" id="GPUH_0001578801-mRNA-1">
    <property type="protein sequence ID" value="GPUH_0001578801-mRNA-1"/>
    <property type="gene ID" value="GPUH_0001578801"/>
</dbReference>